<dbReference type="InterPro" id="IPR036291">
    <property type="entry name" value="NAD(P)-bd_dom_sf"/>
</dbReference>
<organism evidence="5 6">
    <name type="scientific">Enterococcus viikkiensis</name>
    <dbReference type="NCBI Taxonomy" id="930854"/>
    <lineage>
        <taxon>Bacteria</taxon>
        <taxon>Bacillati</taxon>
        <taxon>Bacillota</taxon>
        <taxon>Bacilli</taxon>
        <taxon>Lactobacillales</taxon>
        <taxon>Enterococcaceae</taxon>
        <taxon>Enterococcus</taxon>
    </lineage>
</organism>
<evidence type="ECO:0000313" key="6">
    <source>
        <dbReference type="Proteomes" id="UP001265301"/>
    </source>
</evidence>
<dbReference type="PRINTS" id="PR00080">
    <property type="entry name" value="SDRFAMILY"/>
</dbReference>
<dbReference type="Pfam" id="PF00106">
    <property type="entry name" value="adh_short"/>
    <property type="match status" value="1"/>
</dbReference>
<dbReference type="EMBL" id="JARQBN010000005">
    <property type="protein sequence ID" value="MDT2827637.1"/>
    <property type="molecule type" value="Genomic_DNA"/>
</dbReference>
<dbReference type="SUPFAM" id="SSF51735">
    <property type="entry name" value="NAD(P)-binding Rossmann-fold domains"/>
    <property type="match status" value="1"/>
</dbReference>
<keyword evidence="2" id="KW-0521">NADP</keyword>
<dbReference type="RefSeq" id="WP_311818719.1">
    <property type="nucleotide sequence ID" value="NZ_JARQBN010000005.1"/>
</dbReference>
<evidence type="ECO:0000256" key="3">
    <source>
        <dbReference type="ARBA" id="ARBA00023002"/>
    </source>
</evidence>
<name>A0ABU3FPN0_9ENTE</name>
<evidence type="ECO:0000256" key="4">
    <source>
        <dbReference type="RuleBase" id="RU000363"/>
    </source>
</evidence>
<dbReference type="Proteomes" id="UP001265301">
    <property type="component" value="Unassembled WGS sequence"/>
</dbReference>
<dbReference type="InterPro" id="IPR002347">
    <property type="entry name" value="SDR_fam"/>
</dbReference>
<comment type="caution">
    <text evidence="5">The sequence shown here is derived from an EMBL/GenBank/DDBJ whole genome shotgun (WGS) entry which is preliminary data.</text>
</comment>
<dbReference type="PROSITE" id="PS00061">
    <property type="entry name" value="ADH_SHORT"/>
    <property type="match status" value="1"/>
</dbReference>
<dbReference type="PANTHER" id="PTHR43490:SF99">
    <property type="entry name" value="SHORT-CHAIN DEHYDROGENASE_REDUCTASE"/>
    <property type="match status" value="1"/>
</dbReference>
<keyword evidence="6" id="KW-1185">Reference proteome</keyword>
<reference evidence="5 6" key="1">
    <citation type="submission" date="2023-03" db="EMBL/GenBank/DDBJ databases">
        <authorList>
            <person name="Shen W."/>
            <person name="Cai J."/>
        </authorList>
    </citation>
    <scope>NUCLEOTIDE SEQUENCE [LARGE SCALE GENOMIC DNA]</scope>
    <source>
        <strain evidence="5 6">B101</strain>
    </source>
</reference>
<comment type="similarity">
    <text evidence="1 4">Belongs to the short-chain dehydrogenases/reductases (SDR) family.</text>
</comment>
<dbReference type="PRINTS" id="PR00081">
    <property type="entry name" value="GDHRDH"/>
</dbReference>
<evidence type="ECO:0000256" key="1">
    <source>
        <dbReference type="ARBA" id="ARBA00006484"/>
    </source>
</evidence>
<evidence type="ECO:0000256" key="2">
    <source>
        <dbReference type="ARBA" id="ARBA00022857"/>
    </source>
</evidence>
<accession>A0ABU3FPN0</accession>
<evidence type="ECO:0000313" key="5">
    <source>
        <dbReference type="EMBL" id="MDT2827637.1"/>
    </source>
</evidence>
<dbReference type="Gene3D" id="3.40.50.720">
    <property type="entry name" value="NAD(P)-binding Rossmann-like Domain"/>
    <property type="match status" value="1"/>
</dbReference>
<proteinExistence type="inferred from homology"/>
<sequence length="235" mass="24747">MKERIVLITGGSTGLGYTAASRLKKLGYHVYITSRQAAKAAAAAKELAVSYVALDVTDEDSIEQAAETIKKQEGRIDILINNAGIPGGYGKPAEIDAAIMRNVYDTNVFGLVSVTHAFLPLLEQSELPVIVNVSSGLGSFGQVLNPDKIESKVNALAYSSSKAAVSMLTVQYAKSLPSMKINAVDPGPTKTGENFSNGMQTVEQGSDAIVKLATIDKKGPTGGFFNRDGIIPAIL</sequence>
<keyword evidence="3" id="KW-0560">Oxidoreductase</keyword>
<dbReference type="InterPro" id="IPR020904">
    <property type="entry name" value="Sc_DH/Rdtase_CS"/>
</dbReference>
<dbReference type="PANTHER" id="PTHR43490">
    <property type="entry name" value="(+)-NEOMENTHOL DEHYDROGENASE"/>
    <property type="match status" value="1"/>
</dbReference>
<protein>
    <submittedName>
        <fullName evidence="5">SDR family NAD(P)-dependent oxidoreductase</fullName>
    </submittedName>
</protein>
<gene>
    <name evidence="5" type="ORF">P7H59_04115</name>
</gene>